<keyword evidence="4 12" id="KW-0255">Endonuclease</keyword>
<evidence type="ECO:0000256" key="11">
    <source>
        <dbReference type="ARBA" id="ARBA00046380"/>
    </source>
</evidence>
<name>A0A5B9QAA6_9BACT</name>
<evidence type="ECO:0000313" key="15">
    <source>
        <dbReference type="EMBL" id="QEG35994.1"/>
    </source>
</evidence>
<dbReference type="InterPro" id="IPR036397">
    <property type="entry name" value="RNaseH_sf"/>
</dbReference>
<evidence type="ECO:0000256" key="8">
    <source>
        <dbReference type="ARBA" id="ARBA00023118"/>
    </source>
</evidence>
<comment type="caution">
    <text evidence="12">Lacks conserved residue(s) required for the propagation of feature annotation.</text>
</comment>
<feature type="domain" description="HNH Cas9-type" evidence="14">
    <location>
        <begin position="563"/>
        <end position="712"/>
    </location>
</feature>
<comment type="cofactor">
    <cofactor evidence="1">
        <name>Mg(2+)</name>
        <dbReference type="ChEBI" id="CHEBI:18420"/>
    </cofactor>
</comment>
<proteinExistence type="inferred from homology"/>
<dbReference type="InterPro" id="IPR041383">
    <property type="entry name" value="RuvC_III"/>
</dbReference>
<comment type="similarity">
    <text evidence="12">Belongs to the CRISPR-associated Cas9 family.</text>
</comment>
<feature type="active site" description="Proton acceptor for HNH nuclease domain" evidence="12">
    <location>
        <position position="636"/>
    </location>
</feature>
<sequence length="1087" mass="125551">MSKVVLGLDVGPRSIGWALINDDPKTPNDSKIIDLGVRVFPEGVDAFDTFKEVSRSEQRRIARRRRRQQRRRANRRRMLKGTLLELDCWPTDESEQESLYQLDPYVLRSKALDEQLTLHEIGRVLLHLNQRRGFKSNKKEQAKAEAKAKRKQPENTNVPDADKKPEDLLLEMQELEQAIKDSTARTLGEYLCKKQLAFDHAVRIEDDHIRGRHTLRKMLMDEFDQIWNKQAQYYPLFTEQLRDGKVGRQRDIHKPLPKDRVFLDKQGTVKNPRFEMSDLEAFGLFGLIFFHRTLKPVPKEIVGLCELEPKQRRCARADRRAQYFRLLQEVNNLRYIDPDLNQEGKLSDSQRKLLLKYLETREKATFDEIRKTLGLMESITFNLERGNKSHLKGMTTDWLIAKSYGKDWHELPGEIKSGVVEILINSVDEEATHQILTNRFSFTAHQADAIQAVDLPEGYSKLSVMAIEKLRPFLEQGMVYMAEDVKNSALQAAGYFRRDQLQRRLFDKLPDPRRTASSPIGDIPNPVVKRTLTEIRKVVNAIIRVYGKPDVVHLEMARSLKMSAEKRKEYNKRIRDRENARNTVAETLRENGARPSHESILRYLLWEAQNQECVYSGKPISLNQLLGDGGGVEIDHLLPYQRTLDDSQANKVVCFRTSHADKGNRSPYEWLAGSDKDKYRAICQRAKQLVYPKYRRFLQKELQLDHFIARQLTDTSYITKATAEYLQCLFEKEHAVLGLKGQLTSELRWQWGLETVIEELPDSPAWHESANLRPGEKNRADHRHHAIDAVVLALTTRSRLQKLSQLVKSGGAKKHGETLADPWENFRDDVLQHIKQVNVSHRVDRKVRGALHEETLYGRTQTRGEWVVRKPLENLSANEIEKIRDETIRNLVMVQLKEHGVEFGRGKKPDRKKLKAALANMTMPSGVPIKKVRILRSEQTIRPLRGGESVAYVKPGSMHHLCLFEWEEKGKKKREAVFVSMLEAIDRLKSKQQIIQRTPSVNHETIPAEARFIMSLASREMVVVNENDEQRLLTFQTAASTIGQMRFIAHNDARKSKNLSLINFSASTLSGRKVTVDPLGRIRWAND</sequence>
<feature type="compositionally biased region" description="Basic and acidic residues" evidence="13">
    <location>
        <begin position="137"/>
        <end position="153"/>
    </location>
</feature>
<dbReference type="GO" id="GO:0043571">
    <property type="term" value="P:maintenance of CRISPR repeat elements"/>
    <property type="evidence" value="ECO:0007669"/>
    <property type="project" value="UniProtKB-UniRule"/>
</dbReference>
<dbReference type="PROSITE" id="PS51749">
    <property type="entry name" value="HNH_CAS9"/>
    <property type="match status" value="1"/>
</dbReference>
<evidence type="ECO:0000256" key="12">
    <source>
        <dbReference type="HAMAP-Rule" id="MF_01480"/>
    </source>
</evidence>
<keyword evidence="3" id="KW-0479">Metal-binding</keyword>
<keyword evidence="9 12" id="KW-0238">DNA-binding</keyword>
<dbReference type="NCBIfam" id="TIGR01865">
    <property type="entry name" value="cas_Csn1"/>
    <property type="match status" value="1"/>
</dbReference>
<evidence type="ECO:0000256" key="9">
    <source>
        <dbReference type="ARBA" id="ARBA00023125"/>
    </source>
</evidence>
<keyword evidence="10" id="KW-0464">Manganese</keyword>
<comment type="subunit">
    <text evidence="11 12">Monomer. Binds crRNA and tracrRNA.</text>
</comment>
<evidence type="ECO:0000256" key="5">
    <source>
        <dbReference type="ARBA" id="ARBA00022801"/>
    </source>
</evidence>
<evidence type="ECO:0000256" key="10">
    <source>
        <dbReference type="ARBA" id="ARBA00023211"/>
    </source>
</evidence>
<protein>
    <recommendedName>
        <fullName evidence="12">CRISPR-associated endonuclease Cas9</fullName>
        <ecNumber evidence="12">3.1.-.-</ecNumber>
    </recommendedName>
</protein>
<keyword evidence="2 12" id="KW-0540">Nuclease</keyword>
<reference evidence="15 16" key="1">
    <citation type="submission" date="2019-08" db="EMBL/GenBank/DDBJ databases">
        <title>Deep-cultivation of Planctomycetes and their phenomic and genomic characterization uncovers novel biology.</title>
        <authorList>
            <person name="Wiegand S."/>
            <person name="Jogler M."/>
            <person name="Boedeker C."/>
            <person name="Pinto D."/>
            <person name="Vollmers J."/>
            <person name="Rivas-Marin E."/>
            <person name="Kohn T."/>
            <person name="Peeters S.H."/>
            <person name="Heuer A."/>
            <person name="Rast P."/>
            <person name="Oberbeckmann S."/>
            <person name="Bunk B."/>
            <person name="Jeske O."/>
            <person name="Meyerdierks A."/>
            <person name="Storesund J.E."/>
            <person name="Kallscheuer N."/>
            <person name="Luecker S."/>
            <person name="Lage O.M."/>
            <person name="Pohl T."/>
            <person name="Merkel B.J."/>
            <person name="Hornburger P."/>
            <person name="Mueller R.-W."/>
            <person name="Bruemmer F."/>
            <person name="Labrenz M."/>
            <person name="Spormann A.M."/>
            <person name="Op den Camp H."/>
            <person name="Overmann J."/>
            <person name="Amann R."/>
            <person name="Jetten M.S.M."/>
            <person name="Mascher T."/>
            <person name="Medema M.H."/>
            <person name="Devos D.P."/>
            <person name="Kaster A.-K."/>
            <person name="Ovreas L."/>
            <person name="Rohde M."/>
            <person name="Galperin M.Y."/>
            <person name="Jogler C."/>
        </authorList>
    </citation>
    <scope>NUCLEOTIDE SEQUENCE [LARGE SCALE GENOMIC DNA]</scope>
    <source>
        <strain evidence="15 16">Pr1d</strain>
    </source>
</reference>
<dbReference type="KEGG" id="bgok:Pr1d_33030"/>
<evidence type="ECO:0000256" key="4">
    <source>
        <dbReference type="ARBA" id="ARBA00022759"/>
    </source>
</evidence>
<evidence type="ECO:0000259" key="14">
    <source>
        <dbReference type="PROSITE" id="PS51749"/>
    </source>
</evidence>
<dbReference type="GO" id="GO:0003677">
    <property type="term" value="F:DNA binding"/>
    <property type="evidence" value="ECO:0007669"/>
    <property type="project" value="UniProtKB-UniRule"/>
</dbReference>
<dbReference type="InterPro" id="IPR028629">
    <property type="entry name" value="Cas9"/>
</dbReference>
<keyword evidence="7 12" id="KW-0694">RNA-binding</keyword>
<dbReference type="InterPro" id="IPR040619">
    <property type="entry name" value="Cas9_alpha-helical_lobe"/>
</dbReference>
<evidence type="ECO:0000256" key="2">
    <source>
        <dbReference type="ARBA" id="ARBA00022722"/>
    </source>
</evidence>
<dbReference type="InterPro" id="IPR003615">
    <property type="entry name" value="HNH_nuc"/>
</dbReference>
<dbReference type="OrthoDB" id="9757607at2"/>
<dbReference type="Pfam" id="PF18541">
    <property type="entry name" value="RuvC_III"/>
    <property type="match status" value="1"/>
</dbReference>
<dbReference type="EMBL" id="CP042913">
    <property type="protein sequence ID" value="QEG35994.1"/>
    <property type="molecule type" value="Genomic_DNA"/>
</dbReference>
<accession>A0A5B9QAA6</accession>
<comment type="function">
    <text evidence="12">CRISPR (clustered regularly interspaced short palindromic repeat) is an adaptive immune system that provides protection against mobile genetic elements (viruses, transposable elements and conjugative plasmids). CRISPR clusters contain spacers, sequences complementary to antecedent mobile elements, and target invading nucleic acids. CRISPR clusters are transcribed and processed into CRISPR RNA (crRNA). In type II CRISPR systems correct processing of pre-crRNA requires a trans-encoded small RNA (tracrRNA), endogenous ribonuclease 3 (rnc) and this protein. The tracrRNA serves as a guide for ribonuclease 3-aided processing of pre-crRNA. Subsequently Cas9/crRNA/tracrRNA endonucleolytically cleaves linear or circular dsDNA target complementary to the spacer; Cas9 is inactive in the absence of the 2 guide RNAs (gRNA). Cas9 recognizes the protospacer adjacent motif (PAM) in the CRISPR repeat sequences to help distinguish self versus nonself, as targets within the bacterial CRISPR locus do not have PAMs. PAM recognition is also required for catalytic activity.</text>
</comment>
<keyword evidence="8 12" id="KW-0051">Antiviral defense</keyword>
<evidence type="ECO:0000313" key="16">
    <source>
        <dbReference type="Proteomes" id="UP000323917"/>
    </source>
</evidence>
<evidence type="ECO:0000256" key="13">
    <source>
        <dbReference type="SAM" id="MobiDB-lite"/>
    </source>
</evidence>
<dbReference type="EC" id="3.1.-.-" evidence="12"/>
<keyword evidence="5 12" id="KW-0378">Hydrolase</keyword>
<dbReference type="InterPro" id="IPR033114">
    <property type="entry name" value="HNH_CAS9"/>
</dbReference>
<dbReference type="RefSeq" id="WP_148074423.1">
    <property type="nucleotide sequence ID" value="NZ_CP042913.1"/>
</dbReference>
<dbReference type="Pfam" id="PF18470">
    <property type="entry name" value="Cas9_a"/>
    <property type="match status" value="1"/>
</dbReference>
<dbReference type="GO" id="GO:0046872">
    <property type="term" value="F:metal ion binding"/>
    <property type="evidence" value="ECO:0007669"/>
    <property type="project" value="UniProtKB-UniRule"/>
</dbReference>
<comment type="domain">
    <text evidence="12">Has 2 endonuclease domains. The discontinuous RuvC-like domain cleaves the target DNA noncomplementary to crRNA while the HNH nuclease domain cleaves the target DNA complementary to crRNA.</text>
</comment>
<dbReference type="Proteomes" id="UP000323917">
    <property type="component" value="Chromosome"/>
</dbReference>
<feature type="region of interest" description="Disordered" evidence="13">
    <location>
        <begin position="135"/>
        <end position="164"/>
    </location>
</feature>
<keyword evidence="16" id="KW-1185">Reference proteome</keyword>
<dbReference type="GO" id="GO:0016787">
    <property type="term" value="F:hydrolase activity"/>
    <property type="evidence" value="ECO:0007669"/>
    <property type="project" value="UniProtKB-KW"/>
</dbReference>
<evidence type="ECO:0000256" key="6">
    <source>
        <dbReference type="ARBA" id="ARBA00022842"/>
    </source>
</evidence>
<evidence type="ECO:0000256" key="7">
    <source>
        <dbReference type="ARBA" id="ARBA00022884"/>
    </source>
</evidence>
<dbReference type="GO" id="GO:0004519">
    <property type="term" value="F:endonuclease activity"/>
    <property type="evidence" value="ECO:0007669"/>
    <property type="project" value="UniProtKB-UniRule"/>
</dbReference>
<dbReference type="GO" id="GO:0003723">
    <property type="term" value="F:RNA binding"/>
    <property type="evidence" value="ECO:0007669"/>
    <property type="project" value="UniProtKB-UniRule"/>
</dbReference>
<dbReference type="HAMAP" id="MF_01480">
    <property type="entry name" value="Cas9"/>
    <property type="match status" value="1"/>
</dbReference>
<dbReference type="GO" id="GO:0051607">
    <property type="term" value="P:defense response to virus"/>
    <property type="evidence" value="ECO:0007669"/>
    <property type="project" value="UniProtKB-UniRule"/>
</dbReference>
<dbReference type="AlphaFoldDB" id="A0A5B9QAA6"/>
<feature type="active site" description="For RuvC-like nuclease domain" evidence="12">
    <location>
        <position position="9"/>
    </location>
</feature>
<keyword evidence="6" id="KW-0460">Magnesium</keyword>
<dbReference type="Pfam" id="PF13395">
    <property type="entry name" value="HNH_4"/>
    <property type="match status" value="1"/>
</dbReference>
<evidence type="ECO:0000256" key="1">
    <source>
        <dbReference type="ARBA" id="ARBA00001946"/>
    </source>
</evidence>
<dbReference type="Gene3D" id="3.30.420.10">
    <property type="entry name" value="Ribonuclease H-like superfamily/Ribonuclease H"/>
    <property type="match status" value="3"/>
</dbReference>
<gene>
    <name evidence="12 15" type="primary">cas9</name>
    <name evidence="15" type="ORF">Pr1d_33030</name>
</gene>
<evidence type="ECO:0000256" key="3">
    <source>
        <dbReference type="ARBA" id="ARBA00022723"/>
    </source>
</evidence>
<organism evidence="15 16">
    <name type="scientific">Bythopirellula goksoeyrii</name>
    <dbReference type="NCBI Taxonomy" id="1400387"/>
    <lineage>
        <taxon>Bacteria</taxon>
        <taxon>Pseudomonadati</taxon>
        <taxon>Planctomycetota</taxon>
        <taxon>Planctomycetia</taxon>
        <taxon>Pirellulales</taxon>
        <taxon>Lacipirellulaceae</taxon>
        <taxon>Bythopirellula</taxon>
    </lineage>
</organism>